<dbReference type="EMBL" id="JAADZA010000010">
    <property type="protein sequence ID" value="NEV11772.1"/>
    <property type="molecule type" value="Genomic_DNA"/>
</dbReference>
<dbReference type="Proteomes" id="UP000526625">
    <property type="component" value="Unassembled WGS sequence"/>
</dbReference>
<proteinExistence type="predicted"/>
<name>A0A6P1C6B8_RHITR</name>
<dbReference type="AlphaFoldDB" id="A0A6P1C6B8"/>
<dbReference type="EMBL" id="JACHBF010000008">
    <property type="protein sequence ID" value="MBB6492799.1"/>
    <property type="molecule type" value="Genomic_DNA"/>
</dbReference>
<keyword evidence="4" id="KW-1185">Reference proteome</keyword>
<evidence type="ECO:0000313" key="3">
    <source>
        <dbReference type="Proteomes" id="UP000471190"/>
    </source>
</evidence>
<organism evidence="2 3">
    <name type="scientific">Rhizobium tropici</name>
    <dbReference type="NCBI Taxonomy" id="398"/>
    <lineage>
        <taxon>Bacteria</taxon>
        <taxon>Pseudomonadati</taxon>
        <taxon>Pseudomonadota</taxon>
        <taxon>Alphaproteobacteria</taxon>
        <taxon>Hyphomicrobiales</taxon>
        <taxon>Rhizobiaceae</taxon>
        <taxon>Rhizobium/Agrobacterium group</taxon>
        <taxon>Rhizobium</taxon>
    </lineage>
</organism>
<gene>
    <name evidence="1" type="ORF">GGD45_003207</name>
    <name evidence="2" type="ORF">GXW80_12305</name>
</gene>
<evidence type="ECO:0000313" key="4">
    <source>
        <dbReference type="Proteomes" id="UP000526625"/>
    </source>
</evidence>
<dbReference type="Proteomes" id="UP000471190">
    <property type="component" value="Unassembled WGS sequence"/>
</dbReference>
<sequence>MMLPTRGKNRCLPREVVSRTIFDFHYRKTIANAASAAGRDRGRTNAGLDIIASYARKCGKQHRLDATGAALSKDDPVSCAIRENIRETGGVCESAVTGPNGAKEIDCYV</sequence>
<comment type="caution">
    <text evidence="2">The sequence shown here is derived from an EMBL/GenBank/DDBJ whole genome shotgun (WGS) entry which is preliminary data.</text>
</comment>
<reference evidence="2 3" key="1">
    <citation type="submission" date="2020-02" db="EMBL/GenBank/DDBJ databases">
        <title>Draft genome sequence of Rhizobium tropici.</title>
        <authorList>
            <person name="Khayi S."/>
            <person name="Jemo M."/>
        </authorList>
    </citation>
    <scope>NUCLEOTIDE SEQUENCE [LARGE SCALE GENOMIC DNA]</scope>
    <source>
        <strain evidence="2 3">A12</strain>
    </source>
</reference>
<dbReference type="RefSeq" id="WP_135488179.1">
    <property type="nucleotide sequence ID" value="NZ_JAADZA010000010.1"/>
</dbReference>
<protein>
    <submittedName>
        <fullName evidence="2">Uncharacterized protein</fullName>
    </submittedName>
</protein>
<reference evidence="1 4" key="2">
    <citation type="submission" date="2020-08" db="EMBL/GenBank/DDBJ databases">
        <title>Genomic Encyclopedia of Type Strains, Phase IV (KMG-V): Genome sequencing to study the core and pangenomes of soil and plant-associated prokaryotes.</title>
        <authorList>
            <person name="Whitman W."/>
        </authorList>
    </citation>
    <scope>NUCLEOTIDE SEQUENCE [LARGE SCALE GENOMIC DNA]</scope>
    <source>
        <strain evidence="1 4">SEMIA 4059</strain>
    </source>
</reference>
<evidence type="ECO:0000313" key="1">
    <source>
        <dbReference type="EMBL" id="MBB6492799.1"/>
    </source>
</evidence>
<accession>A0A6P1C6B8</accession>
<evidence type="ECO:0000313" key="2">
    <source>
        <dbReference type="EMBL" id="NEV11772.1"/>
    </source>
</evidence>